<dbReference type="AlphaFoldDB" id="A0A2N1JC28"/>
<dbReference type="GO" id="GO:0003677">
    <property type="term" value="F:DNA binding"/>
    <property type="evidence" value="ECO:0007669"/>
    <property type="project" value="TreeGrafter"/>
</dbReference>
<feature type="compositionally biased region" description="Basic residues" evidence="1">
    <location>
        <begin position="268"/>
        <end position="280"/>
    </location>
</feature>
<protein>
    <recommendedName>
        <fullName evidence="2">AAA+ ATPase domain-containing protein</fullName>
    </recommendedName>
</protein>
<dbReference type="InterPro" id="IPR003593">
    <property type="entry name" value="AAA+_ATPase"/>
</dbReference>
<dbReference type="Pfam" id="PF00004">
    <property type="entry name" value="AAA"/>
    <property type="match status" value="1"/>
</dbReference>
<dbReference type="InterPro" id="IPR003959">
    <property type="entry name" value="ATPase_AAA_core"/>
</dbReference>
<gene>
    <name evidence="3" type="ORF">MVES_002036</name>
</gene>
<proteinExistence type="predicted"/>
<evidence type="ECO:0000256" key="1">
    <source>
        <dbReference type="SAM" id="MobiDB-lite"/>
    </source>
</evidence>
<evidence type="ECO:0000259" key="2">
    <source>
        <dbReference type="SMART" id="SM00382"/>
    </source>
</evidence>
<reference evidence="3 4" key="1">
    <citation type="submission" date="2017-10" db="EMBL/GenBank/DDBJ databases">
        <title>A novel species of cold-tolerant Malassezia isolated from bats.</title>
        <authorList>
            <person name="Lorch J.M."/>
            <person name="Palmer J.M."/>
            <person name="Vanderwolf K.J."/>
            <person name="Schmidt K.Z."/>
            <person name="Verant M.L."/>
            <person name="Weller T.J."/>
            <person name="Blehert D.S."/>
        </authorList>
    </citation>
    <scope>NUCLEOTIDE SEQUENCE [LARGE SCALE GENOMIC DNA]</scope>
    <source>
        <strain evidence="3 4">NWHC:44797-103</strain>
    </source>
</reference>
<sequence>MARVYPIFGPGAGHGADAGELHAEDMQARQARGVQARVADLKQTLLLAREVAQTPTPSQPIVRAVRGTGGGAVHPFFAKRKGTSGCAAPTLGHKPVEAAAPAPWPDARTLHVTPPTDAVSLPLTLPHGWRRRTQRQPCTPPPPSAFPYLAPHAAETAPRVEAEAALCHADTQAHAELRNPYDYIAADIAAATRTAAMPPALHALQGELLAMGPHKLHTRPPSSTCTLPWSNAARPTRAEHVLGNEASACYLRDWLEAHRVSYTDGRKRPASRVPRKRGRRRMYEDGMDSDEGEWPGQCCPPAAARTTNCILLQGPTGVGKSAAVHACAHELGFAVFEMYPGMGRRSGKELLAAVGQLGRNHLVGAHEQQAAPRQCVILLDEIDVLFDDDAGFWPAVVELVADSQRPVILTCTDASRVPTHELRIQKVLAWHAPPLDIGAAYLQLLALRHGLVVSRESMRTLYRDTLPAPPDAGSGALHPQTHLYPLERTYQALDTPAFDLRAAITQLQWICLDTRARTLHRRAKHADARVAAFSMRGPPALQRLGALQAMADARSCADALDVEYNEAAPLDTLPAWHRAHISPIPSAQCRPYTAHGGHAKAMASSLERGGMDAWIWCTQMPWYTDKLDNALLFSMPSIDPARALQTRALNVLLALVHLLPSEQLPRPAVACEYAPYVRAIMRVERAKQAAWAQYLHAAPHAVRSTRNSAHVLLDSLGATRQWIPFGPNECAAGEYTSFRGE</sequence>
<dbReference type="Gene3D" id="3.40.50.300">
    <property type="entry name" value="P-loop containing nucleotide triphosphate hydrolases"/>
    <property type="match status" value="1"/>
</dbReference>
<evidence type="ECO:0000313" key="4">
    <source>
        <dbReference type="Proteomes" id="UP000232875"/>
    </source>
</evidence>
<accession>A0A2N1JC28</accession>
<dbReference type="GO" id="GO:0016887">
    <property type="term" value="F:ATP hydrolysis activity"/>
    <property type="evidence" value="ECO:0007669"/>
    <property type="project" value="InterPro"/>
</dbReference>
<dbReference type="GO" id="GO:0005634">
    <property type="term" value="C:nucleus"/>
    <property type="evidence" value="ECO:0007669"/>
    <property type="project" value="TreeGrafter"/>
</dbReference>
<dbReference type="STRING" id="2020962.A0A2N1JC28"/>
<dbReference type="PANTHER" id="PTHR23389">
    <property type="entry name" value="CHROMOSOME TRANSMISSION FIDELITY FACTOR 18"/>
    <property type="match status" value="1"/>
</dbReference>
<dbReference type="OrthoDB" id="9996895at2759"/>
<dbReference type="SUPFAM" id="SSF52540">
    <property type="entry name" value="P-loop containing nucleoside triphosphate hydrolases"/>
    <property type="match status" value="1"/>
</dbReference>
<dbReference type="EMBL" id="KZ454990">
    <property type="protein sequence ID" value="PKI84099.1"/>
    <property type="molecule type" value="Genomic_DNA"/>
</dbReference>
<dbReference type="InterPro" id="IPR027417">
    <property type="entry name" value="P-loop_NTPase"/>
</dbReference>
<dbReference type="SMART" id="SM00382">
    <property type="entry name" value="AAA"/>
    <property type="match status" value="1"/>
</dbReference>
<dbReference type="GO" id="GO:0005524">
    <property type="term" value="F:ATP binding"/>
    <property type="evidence" value="ECO:0007669"/>
    <property type="project" value="InterPro"/>
</dbReference>
<feature type="domain" description="AAA+ ATPase" evidence="2">
    <location>
        <begin position="306"/>
        <end position="434"/>
    </location>
</feature>
<keyword evidence="4" id="KW-1185">Reference proteome</keyword>
<dbReference type="PANTHER" id="PTHR23389:SF21">
    <property type="entry name" value="ATPASE FAMILY AAA DOMAIN-CONTAINING PROTEIN 5"/>
    <property type="match status" value="1"/>
</dbReference>
<organism evidence="3 4">
    <name type="scientific">Malassezia vespertilionis</name>
    <dbReference type="NCBI Taxonomy" id="2020962"/>
    <lineage>
        <taxon>Eukaryota</taxon>
        <taxon>Fungi</taxon>
        <taxon>Dikarya</taxon>
        <taxon>Basidiomycota</taxon>
        <taxon>Ustilaginomycotina</taxon>
        <taxon>Malasseziomycetes</taxon>
        <taxon>Malasseziales</taxon>
        <taxon>Malasseziaceae</taxon>
        <taxon>Malassezia</taxon>
    </lineage>
</organism>
<evidence type="ECO:0000313" key="3">
    <source>
        <dbReference type="EMBL" id="PKI84099.1"/>
    </source>
</evidence>
<name>A0A2N1JC28_9BASI</name>
<feature type="region of interest" description="Disordered" evidence="1">
    <location>
        <begin position="266"/>
        <end position="294"/>
    </location>
</feature>
<dbReference type="CDD" id="cd00009">
    <property type="entry name" value="AAA"/>
    <property type="match status" value="1"/>
</dbReference>
<dbReference type="Proteomes" id="UP000232875">
    <property type="component" value="Unassembled WGS sequence"/>
</dbReference>